<dbReference type="Gene3D" id="1.10.10.10">
    <property type="entry name" value="Winged helix-like DNA-binding domain superfamily/Winged helix DNA-binding domain"/>
    <property type="match status" value="1"/>
</dbReference>
<dbReference type="SUPFAM" id="SSF46785">
    <property type="entry name" value="Winged helix' DNA-binding domain"/>
    <property type="match status" value="1"/>
</dbReference>
<name>A0A645JM55_9ZZZZ</name>
<dbReference type="AlphaFoldDB" id="A0A645JM55"/>
<feature type="domain" description="HTH gntR-type" evidence="4">
    <location>
        <begin position="13"/>
        <end position="81"/>
    </location>
</feature>
<keyword evidence="2" id="KW-0238">DNA-binding</keyword>
<dbReference type="InterPro" id="IPR036390">
    <property type="entry name" value="WH_DNA-bd_sf"/>
</dbReference>
<comment type="caution">
    <text evidence="5">The sequence shown here is derived from an EMBL/GenBank/DDBJ whole genome shotgun (WGS) entry which is preliminary data.</text>
</comment>
<evidence type="ECO:0000256" key="1">
    <source>
        <dbReference type="ARBA" id="ARBA00023015"/>
    </source>
</evidence>
<evidence type="ECO:0000259" key="4">
    <source>
        <dbReference type="PROSITE" id="PS50949"/>
    </source>
</evidence>
<reference evidence="5" key="1">
    <citation type="submission" date="2019-08" db="EMBL/GenBank/DDBJ databases">
        <authorList>
            <person name="Kucharzyk K."/>
            <person name="Murdoch R.W."/>
            <person name="Higgins S."/>
            <person name="Loffler F."/>
        </authorList>
    </citation>
    <scope>NUCLEOTIDE SEQUENCE</scope>
</reference>
<dbReference type="EMBL" id="VSSQ01144691">
    <property type="protein sequence ID" value="MPN64180.1"/>
    <property type="molecule type" value="Genomic_DNA"/>
</dbReference>
<dbReference type="GO" id="GO:0003700">
    <property type="term" value="F:DNA-binding transcription factor activity"/>
    <property type="evidence" value="ECO:0007669"/>
    <property type="project" value="InterPro"/>
</dbReference>
<accession>A0A645JM55</accession>
<keyword evidence="1" id="KW-0805">Transcription regulation</keyword>
<dbReference type="InterPro" id="IPR000524">
    <property type="entry name" value="Tscrpt_reg_HTH_GntR"/>
</dbReference>
<proteinExistence type="predicted"/>
<dbReference type="Pfam" id="PF00392">
    <property type="entry name" value="GntR"/>
    <property type="match status" value="1"/>
</dbReference>
<gene>
    <name evidence="5" type="ORF">SDC9_211951</name>
</gene>
<sequence length="126" mass="14418">MSNTATAQFNESMPIYLQLMEKIKHDIISGLLEPGAKIDSVRDLAARFGVNPNTMQKALSELEREELLHAERTAGRFVTTNKLLIESIRYKEAKSITEGFIKQMKSLGYTEEEIIDFLPYSFKEEE</sequence>
<dbReference type="CDD" id="cd07377">
    <property type="entry name" value="WHTH_GntR"/>
    <property type="match status" value="1"/>
</dbReference>
<dbReference type="PROSITE" id="PS50949">
    <property type="entry name" value="HTH_GNTR"/>
    <property type="match status" value="1"/>
</dbReference>
<evidence type="ECO:0000256" key="2">
    <source>
        <dbReference type="ARBA" id="ARBA00023125"/>
    </source>
</evidence>
<dbReference type="SMART" id="SM00345">
    <property type="entry name" value="HTH_GNTR"/>
    <property type="match status" value="1"/>
</dbReference>
<evidence type="ECO:0000313" key="5">
    <source>
        <dbReference type="EMBL" id="MPN64180.1"/>
    </source>
</evidence>
<organism evidence="5">
    <name type="scientific">bioreactor metagenome</name>
    <dbReference type="NCBI Taxonomy" id="1076179"/>
    <lineage>
        <taxon>unclassified sequences</taxon>
        <taxon>metagenomes</taxon>
        <taxon>ecological metagenomes</taxon>
    </lineage>
</organism>
<evidence type="ECO:0000256" key="3">
    <source>
        <dbReference type="ARBA" id="ARBA00023163"/>
    </source>
</evidence>
<protein>
    <recommendedName>
        <fullName evidence="4">HTH gntR-type domain-containing protein</fullName>
    </recommendedName>
</protein>
<dbReference type="InterPro" id="IPR036388">
    <property type="entry name" value="WH-like_DNA-bd_sf"/>
</dbReference>
<keyword evidence="3" id="KW-0804">Transcription</keyword>
<dbReference type="PANTHER" id="PTHR38445">
    <property type="entry name" value="HTH-TYPE TRANSCRIPTIONAL REPRESSOR YTRA"/>
    <property type="match status" value="1"/>
</dbReference>
<dbReference type="PANTHER" id="PTHR38445:SF6">
    <property type="entry name" value="GNTR-FAMILY TRANSCRIPTIONAL REGULATOR"/>
    <property type="match status" value="1"/>
</dbReference>
<dbReference type="GO" id="GO:0003677">
    <property type="term" value="F:DNA binding"/>
    <property type="evidence" value="ECO:0007669"/>
    <property type="project" value="UniProtKB-KW"/>
</dbReference>